<dbReference type="Pfam" id="PF01433">
    <property type="entry name" value="Peptidase_M1"/>
    <property type="match status" value="1"/>
</dbReference>
<dbReference type="EMBL" id="BSDC01000004">
    <property type="protein sequence ID" value="GLH68410.1"/>
    <property type="molecule type" value="Genomic_DNA"/>
</dbReference>
<dbReference type="PANTHER" id="PTHR11533">
    <property type="entry name" value="PROTEASE M1 ZINC METALLOPROTEASE"/>
    <property type="match status" value="1"/>
</dbReference>
<feature type="domain" description="Peptidase M1 membrane alanine aminopeptidase" evidence="2">
    <location>
        <begin position="534"/>
        <end position="689"/>
    </location>
</feature>
<gene>
    <name evidence="3" type="ORF">GETHED_27740</name>
</gene>
<evidence type="ECO:0000313" key="3">
    <source>
        <dbReference type="EMBL" id="GLH68410.1"/>
    </source>
</evidence>
<dbReference type="InterPro" id="IPR014782">
    <property type="entry name" value="Peptidase_M1_dom"/>
</dbReference>
<keyword evidence="4" id="KW-1185">Reference proteome</keyword>
<dbReference type="Gene3D" id="1.10.390.10">
    <property type="entry name" value="Neutral Protease Domain 2"/>
    <property type="match status" value="1"/>
</dbReference>
<organism evidence="3 4">
    <name type="scientific">Geothrix edaphica</name>
    <dbReference type="NCBI Taxonomy" id="2927976"/>
    <lineage>
        <taxon>Bacteria</taxon>
        <taxon>Pseudomonadati</taxon>
        <taxon>Acidobacteriota</taxon>
        <taxon>Holophagae</taxon>
        <taxon>Holophagales</taxon>
        <taxon>Holophagaceae</taxon>
        <taxon>Geothrix</taxon>
    </lineage>
</organism>
<proteinExistence type="predicted"/>
<protein>
    <recommendedName>
        <fullName evidence="2">Peptidase M1 membrane alanine aminopeptidase domain-containing protein</fullName>
    </recommendedName>
</protein>
<evidence type="ECO:0000313" key="4">
    <source>
        <dbReference type="Proteomes" id="UP001165044"/>
    </source>
</evidence>
<evidence type="ECO:0000256" key="1">
    <source>
        <dbReference type="SAM" id="SignalP"/>
    </source>
</evidence>
<reference evidence="3" key="1">
    <citation type="journal article" date="2023" name="Antonie Van Leeuwenhoek">
        <title>Mesoterricola silvestris gen. nov., sp. nov., Mesoterricola sediminis sp. nov., Geothrix oryzae sp. nov., Geothrix edaphica sp. nov., Geothrix rubra sp. nov., and Geothrix limicola sp. nov., six novel members of Acidobacteriota isolated from soils.</title>
        <authorList>
            <person name="Itoh H."/>
            <person name="Sugisawa Y."/>
            <person name="Mise K."/>
            <person name="Xu Z."/>
            <person name="Kuniyasu M."/>
            <person name="Ushijima N."/>
            <person name="Kawano K."/>
            <person name="Kobayashi E."/>
            <person name="Shiratori Y."/>
            <person name="Masuda Y."/>
            <person name="Senoo K."/>
        </authorList>
    </citation>
    <scope>NUCLEOTIDE SEQUENCE</scope>
    <source>
        <strain evidence="3">Red802</strain>
    </source>
</reference>
<feature type="chain" id="PRO_5047086879" description="Peptidase M1 membrane alanine aminopeptidase domain-containing protein" evidence="1">
    <location>
        <begin position="25"/>
        <end position="700"/>
    </location>
</feature>
<name>A0ABQ5Q117_9BACT</name>
<dbReference type="InterPro" id="IPR050344">
    <property type="entry name" value="Peptidase_M1_aminopeptidases"/>
</dbReference>
<dbReference type="InterPro" id="IPR027268">
    <property type="entry name" value="Peptidase_M4/M1_CTD_sf"/>
</dbReference>
<accession>A0ABQ5Q117</accession>
<sequence>MSTTRWFRILGLGSLLLACHGLWGDEATAPFSALEKIQMGPAHTETQEVSLSVGSSAIRFSGAWSPLLQNGKPVGYYLKGQGTLSYSSSFAPEHPVFTRNLKEWTPLKAVKNGETLAVTIPFKEARIFLGGSVLPPWEGPGSAPLEDSFRQFEQRWNMVEHHVPLHLLAMQAANAPWKTVANMDLEDGGRRWIFQHDGVDQMEESLSCLRSYPNPRANLKGIFFKQLLSRQYLGWDPRKGQIAPTHFLLTALDVDLRAKDKRNADMVVQETILPLEDGLQVFTFNLWSALETEEDTRVLRIKEIRDAEGNLIEYHHTRDEVALRLPAAARRGVPFTLRVEYGGDFLIQPDNDNYWELPVGSGWYPAPNNMASEWYSFHGTVRTPGDWISFLPGDTVRREKDGAWNLLETRTKLPICFATILAGKYYLDEESHDGLTVRVATYGFKPGAANTVFKAQAFNVIRYYERFLGPFPFKEFTIVEKNDWGYGQAPPGMMYITRDAFEQIQSARQLQALADQVEALKRTGRWIGARPSMKTMDVRHVFAHEIAHQYWGITVKMPNLLEQWVTESFADYCAGLFEKDYKGKSLWDRNLASWGDGAESARFKAPIPLANDISYTDTYDTFYTRRNLLYNKGPLLLAALHQEQGDQVFLTWLKSIQTNFKGKFVTTKQLFNLLGYITKKDFKDFYDEYFWDMGLPKLKR</sequence>
<evidence type="ECO:0000259" key="2">
    <source>
        <dbReference type="Pfam" id="PF01433"/>
    </source>
</evidence>
<feature type="signal peptide" evidence="1">
    <location>
        <begin position="1"/>
        <end position="24"/>
    </location>
</feature>
<keyword evidence="1" id="KW-0732">Signal</keyword>
<dbReference type="PANTHER" id="PTHR11533:SF174">
    <property type="entry name" value="PUROMYCIN-SENSITIVE AMINOPEPTIDASE-RELATED"/>
    <property type="match status" value="1"/>
</dbReference>
<dbReference type="SUPFAM" id="SSF55486">
    <property type="entry name" value="Metalloproteases ('zincins'), catalytic domain"/>
    <property type="match status" value="1"/>
</dbReference>
<comment type="caution">
    <text evidence="3">The sequence shown here is derived from an EMBL/GenBank/DDBJ whole genome shotgun (WGS) entry which is preliminary data.</text>
</comment>
<dbReference type="PROSITE" id="PS51257">
    <property type="entry name" value="PROKAR_LIPOPROTEIN"/>
    <property type="match status" value="1"/>
</dbReference>
<dbReference type="Proteomes" id="UP001165044">
    <property type="component" value="Unassembled WGS sequence"/>
</dbReference>